<sequence length="135" mass="14262">MDPTKVGLSSGAPRVTHRDKLDCSGKRIYAADLTFVAANGTASKTLVKDMLASRDFAAGAGLTSNILEALSVLSGGRASVVNDNDSVGKPVGWKSKRRLTVKDRDGLQAFDDQFAIRIPNTHNLTGISATRGGKF</sequence>
<comment type="caution">
    <text evidence="1">The sequence shown here is derived from an EMBL/GenBank/DDBJ whole genome shotgun (WGS) entry which is preliminary data.</text>
</comment>
<evidence type="ECO:0000313" key="1">
    <source>
        <dbReference type="EMBL" id="GGX68432.1"/>
    </source>
</evidence>
<proteinExistence type="predicted"/>
<accession>A0A918KM39</accession>
<protein>
    <submittedName>
        <fullName evidence="1">Uncharacterized protein</fullName>
    </submittedName>
</protein>
<gene>
    <name evidence="1" type="ORF">GCM10011309_17760</name>
</gene>
<evidence type="ECO:0000313" key="2">
    <source>
        <dbReference type="Proteomes" id="UP000600865"/>
    </source>
</evidence>
<reference evidence="1 2" key="1">
    <citation type="journal article" date="2014" name="Int. J. Syst. Evol. Microbiol.">
        <title>Complete genome sequence of Corynebacterium casei LMG S-19264T (=DSM 44701T), isolated from a smear-ripened cheese.</title>
        <authorList>
            <consortium name="US DOE Joint Genome Institute (JGI-PGF)"/>
            <person name="Walter F."/>
            <person name="Albersmeier A."/>
            <person name="Kalinowski J."/>
            <person name="Ruckert C."/>
        </authorList>
    </citation>
    <scope>NUCLEOTIDE SEQUENCE [LARGE SCALE GENOMIC DNA]</scope>
    <source>
        <strain evidence="1 2">KCTC 23968</strain>
    </source>
</reference>
<name>A0A918KM39_9PROT</name>
<organism evidence="1 2">
    <name type="scientific">Litorimonas cladophorae</name>
    <dbReference type="NCBI Taxonomy" id="1220491"/>
    <lineage>
        <taxon>Bacteria</taxon>
        <taxon>Pseudomonadati</taxon>
        <taxon>Pseudomonadota</taxon>
        <taxon>Alphaproteobacteria</taxon>
        <taxon>Maricaulales</taxon>
        <taxon>Robiginitomaculaceae</taxon>
    </lineage>
</organism>
<dbReference type="Proteomes" id="UP000600865">
    <property type="component" value="Unassembled WGS sequence"/>
</dbReference>
<keyword evidence="2" id="KW-1185">Reference proteome</keyword>
<dbReference type="AlphaFoldDB" id="A0A918KM39"/>
<dbReference type="EMBL" id="BMYV01000002">
    <property type="protein sequence ID" value="GGX68432.1"/>
    <property type="molecule type" value="Genomic_DNA"/>
</dbReference>